<dbReference type="AlphaFoldDB" id="A0A1I5FTL4"/>
<accession>A0A1I5FTL4</accession>
<proteinExistence type="predicted"/>
<organism evidence="2 3">
    <name type="scientific">Pseudonocardia ammonioxydans</name>
    <dbReference type="NCBI Taxonomy" id="260086"/>
    <lineage>
        <taxon>Bacteria</taxon>
        <taxon>Bacillati</taxon>
        <taxon>Actinomycetota</taxon>
        <taxon>Actinomycetes</taxon>
        <taxon>Pseudonocardiales</taxon>
        <taxon>Pseudonocardiaceae</taxon>
        <taxon>Pseudonocardia</taxon>
    </lineage>
</organism>
<reference evidence="2 3" key="1">
    <citation type="submission" date="2016-10" db="EMBL/GenBank/DDBJ databases">
        <authorList>
            <person name="de Groot N.N."/>
        </authorList>
    </citation>
    <scope>NUCLEOTIDE SEQUENCE [LARGE SCALE GENOMIC DNA]</scope>
    <source>
        <strain evidence="2 3">CGMCC 4.1877</strain>
    </source>
</reference>
<sequence>MRAPIIATHYTTPGGPAPVPTPKQDEPGWAGPRSCRPARSPYTWTLQHEAVLGYGRLGQESVLHARIYTPELAADTAPTTATTGTLPGAEPVALLAQFGDHRGRSIAHSIAQAAATAQARFFPAGELMRVALLFPHPAPWPAEWSAAPMVIREVGFDTRLRRSRVWQWRQRRRARRARNQTPPTVTEVGPDGVTWYVLPGQHPTTNEWEFHRPRHHPDLALEIPIHEQDSVVGADPLAPEAFRWTRQSSVRVPALLGQTLVATWPEQGYTAEVVGGPQAAELAEARYAAVRDTTDAIGVLSDPNPDSYWELDR</sequence>
<evidence type="ECO:0000256" key="1">
    <source>
        <dbReference type="SAM" id="MobiDB-lite"/>
    </source>
</evidence>
<keyword evidence="3" id="KW-1185">Reference proteome</keyword>
<evidence type="ECO:0000313" key="3">
    <source>
        <dbReference type="Proteomes" id="UP000199614"/>
    </source>
</evidence>
<dbReference type="Proteomes" id="UP000199614">
    <property type="component" value="Unassembled WGS sequence"/>
</dbReference>
<protein>
    <submittedName>
        <fullName evidence="2">Uncharacterized protein</fullName>
    </submittedName>
</protein>
<dbReference type="EMBL" id="FOUY01000040">
    <property type="protein sequence ID" value="SFO26956.1"/>
    <property type="molecule type" value="Genomic_DNA"/>
</dbReference>
<gene>
    <name evidence="2" type="ORF">SAMN05216207_104052</name>
</gene>
<feature type="region of interest" description="Disordered" evidence="1">
    <location>
        <begin position="1"/>
        <end position="32"/>
    </location>
</feature>
<evidence type="ECO:0000313" key="2">
    <source>
        <dbReference type="EMBL" id="SFO26956.1"/>
    </source>
</evidence>
<name>A0A1I5FTL4_PSUAM</name>